<reference evidence="1 2" key="1">
    <citation type="submission" date="2017-06" db="EMBL/GenBank/DDBJ databases">
        <title>A platform for efficient transgenesis in Macrostomum lignano, a flatworm model organism for stem cell research.</title>
        <authorList>
            <person name="Berezikov E."/>
        </authorList>
    </citation>
    <scope>NUCLEOTIDE SEQUENCE [LARGE SCALE GENOMIC DNA]</scope>
    <source>
        <strain evidence="1">DV1</strain>
        <tissue evidence="1">Whole organism</tissue>
    </source>
</reference>
<gene>
    <name evidence="1" type="ORF">BOX15_Mlig010049g1</name>
</gene>
<name>A0A267GPL9_9PLAT</name>
<keyword evidence="2" id="KW-1185">Reference proteome</keyword>
<evidence type="ECO:0000313" key="2">
    <source>
        <dbReference type="Proteomes" id="UP000215902"/>
    </source>
</evidence>
<proteinExistence type="predicted"/>
<evidence type="ECO:0000313" key="1">
    <source>
        <dbReference type="EMBL" id="PAA87956.1"/>
    </source>
</evidence>
<protein>
    <submittedName>
        <fullName evidence="1">Uncharacterized protein</fullName>
    </submittedName>
</protein>
<sequence>MHSTLTTKRLHALDSLKQLLQQDNCPSDGSAPSCLAFITEQLKLVDVDKHARRYSPELIVFSYILLSVSPAALLA</sequence>
<organism evidence="1 2">
    <name type="scientific">Macrostomum lignano</name>
    <dbReference type="NCBI Taxonomy" id="282301"/>
    <lineage>
        <taxon>Eukaryota</taxon>
        <taxon>Metazoa</taxon>
        <taxon>Spiralia</taxon>
        <taxon>Lophotrochozoa</taxon>
        <taxon>Platyhelminthes</taxon>
        <taxon>Rhabditophora</taxon>
        <taxon>Macrostomorpha</taxon>
        <taxon>Macrostomida</taxon>
        <taxon>Macrostomidae</taxon>
        <taxon>Macrostomum</taxon>
    </lineage>
</organism>
<dbReference type="Proteomes" id="UP000215902">
    <property type="component" value="Unassembled WGS sequence"/>
</dbReference>
<accession>A0A267GPL9</accession>
<dbReference type="AlphaFoldDB" id="A0A267GPL9"/>
<comment type="caution">
    <text evidence="1">The sequence shown here is derived from an EMBL/GenBank/DDBJ whole genome shotgun (WGS) entry which is preliminary data.</text>
</comment>
<dbReference type="EMBL" id="NIVC01000209">
    <property type="protein sequence ID" value="PAA87956.1"/>
    <property type="molecule type" value="Genomic_DNA"/>
</dbReference>